<evidence type="ECO:0000313" key="2">
    <source>
        <dbReference type="Proteomes" id="UP000242222"/>
    </source>
</evidence>
<evidence type="ECO:0000313" key="1">
    <source>
        <dbReference type="EMBL" id="SFN40944.1"/>
    </source>
</evidence>
<dbReference type="Proteomes" id="UP000242222">
    <property type="component" value="Unassembled WGS sequence"/>
</dbReference>
<dbReference type="AlphaFoldDB" id="A0A1I4YSE5"/>
<gene>
    <name evidence="1" type="ORF">SAMN05216516_10717</name>
</gene>
<reference evidence="2" key="1">
    <citation type="submission" date="2016-10" db="EMBL/GenBank/DDBJ databases">
        <authorList>
            <person name="Varghese N."/>
            <person name="Submissions S."/>
        </authorList>
    </citation>
    <scope>NUCLEOTIDE SEQUENCE [LARGE SCALE GENOMIC DNA]</scope>
    <source>
        <strain evidence="2">N6PO6</strain>
    </source>
</reference>
<proteinExistence type="predicted"/>
<keyword evidence="2" id="KW-1185">Reference proteome</keyword>
<accession>A0A1I4YSE5</accession>
<protein>
    <submittedName>
        <fullName evidence="1">Uncharacterized protein</fullName>
    </submittedName>
</protein>
<sequence>MTGGWDSISLAAYGMTGRTRPSITNTQVTIMAKNAAALHILVKEQKRAQQLLKQIRRLCGTEPRKIVRP</sequence>
<name>A0A1I4YSE5_9GAMM</name>
<dbReference type="EMBL" id="FOVC01000007">
    <property type="protein sequence ID" value="SFN40944.1"/>
    <property type="molecule type" value="Genomic_DNA"/>
</dbReference>
<organism evidence="1 2">
    <name type="scientific">Izhakiella capsodis</name>
    <dbReference type="NCBI Taxonomy" id="1367852"/>
    <lineage>
        <taxon>Bacteria</taxon>
        <taxon>Pseudomonadati</taxon>
        <taxon>Pseudomonadota</taxon>
        <taxon>Gammaproteobacteria</taxon>
        <taxon>Enterobacterales</taxon>
        <taxon>Erwiniaceae</taxon>
        <taxon>Izhakiella</taxon>
    </lineage>
</organism>